<feature type="region of interest" description="Disordered" evidence="3">
    <location>
        <begin position="323"/>
        <end position="354"/>
    </location>
</feature>
<dbReference type="EMBL" id="JAANCM010000014">
    <property type="protein sequence ID" value="NHT78389.1"/>
    <property type="molecule type" value="Genomic_DNA"/>
</dbReference>
<sequence>MRKLSDTIERLARLKARPEGLQPAASGLQPLEIVGTNPGALTAWYRTPEKTKGAPPLVVVLHGCTQNAAGYDRGSGWSALAEDYGFAVLFPEQSRSNNGNLCFNWFAKPDVTRGSGEVLSIREMIATMISDHGVDPRRVYVTGLSAGGAMANSLLATYPEIFAGGAIIAGLPHAVAGSVPEAFDRMRGHGLPDAGRLQALLSAASPHKGPWPTVSIWQGTSDSTVADTNAGALIDQWRGALGVVDRPERVETVDGQERHIWVDRSGREVLDLFLVRGMGHGTPLDPQSGYGEAAPYMLDVGISSTVHIARNWGIIPSFEKKTRPAASAGTGASAATPGRPENVKPESVKPESVKDVIENALRAAGLMK</sequence>
<keyword evidence="1" id="KW-0732">Signal</keyword>
<dbReference type="SUPFAM" id="SSF53474">
    <property type="entry name" value="alpha/beta-Hydrolases"/>
    <property type="match status" value="2"/>
</dbReference>
<dbReference type="NCBIfam" id="TIGR01840">
    <property type="entry name" value="esterase_phb"/>
    <property type="match status" value="1"/>
</dbReference>
<dbReference type="RefSeq" id="WP_167130690.1">
    <property type="nucleotide sequence ID" value="NZ_JAANCM010000014.1"/>
</dbReference>
<evidence type="ECO:0000256" key="1">
    <source>
        <dbReference type="ARBA" id="ARBA00022729"/>
    </source>
</evidence>
<proteinExistence type="predicted"/>
<comment type="caution">
    <text evidence="4">The sequence shown here is derived from an EMBL/GenBank/DDBJ whole genome shotgun (WGS) entry which is preliminary data.</text>
</comment>
<dbReference type="PANTHER" id="PTHR43037">
    <property type="entry name" value="UNNAMED PRODUCT-RELATED"/>
    <property type="match status" value="1"/>
</dbReference>
<evidence type="ECO:0000313" key="5">
    <source>
        <dbReference type="Proteomes" id="UP001155840"/>
    </source>
</evidence>
<evidence type="ECO:0000256" key="2">
    <source>
        <dbReference type="ARBA" id="ARBA00022801"/>
    </source>
</evidence>
<evidence type="ECO:0000256" key="3">
    <source>
        <dbReference type="SAM" id="MobiDB-lite"/>
    </source>
</evidence>
<accession>A0AA43ZIP1</accession>
<keyword evidence="5" id="KW-1185">Reference proteome</keyword>
<reference evidence="4" key="1">
    <citation type="submission" date="2020-03" db="EMBL/GenBank/DDBJ databases">
        <title>Ferranicluibacter endophyticum gen. nov., sp. nov., a new genus isolated from Rubus ulmifolius Schott. stem.</title>
        <authorList>
            <person name="Roca-Couso R."/>
            <person name="Flores-Felix J.D."/>
            <person name="Igual J.M."/>
            <person name="Rivas R."/>
        </authorList>
    </citation>
    <scope>NUCLEOTIDE SEQUENCE</scope>
    <source>
        <strain evidence="4">CRRU44</strain>
    </source>
</reference>
<name>A0AA43ZIP1_9HYPH</name>
<protein>
    <submittedName>
        <fullName evidence="4">PHB depolymerase family esterase</fullName>
    </submittedName>
</protein>
<dbReference type="Pfam" id="PF10503">
    <property type="entry name" value="Esterase_PHB"/>
    <property type="match status" value="1"/>
</dbReference>
<feature type="compositionally biased region" description="Basic and acidic residues" evidence="3">
    <location>
        <begin position="341"/>
        <end position="354"/>
    </location>
</feature>
<dbReference type="GO" id="GO:0005576">
    <property type="term" value="C:extracellular region"/>
    <property type="evidence" value="ECO:0007669"/>
    <property type="project" value="InterPro"/>
</dbReference>
<organism evidence="4 5">
    <name type="scientific">Ferranicluibacter rubi</name>
    <dbReference type="NCBI Taxonomy" id="2715133"/>
    <lineage>
        <taxon>Bacteria</taxon>
        <taxon>Pseudomonadati</taxon>
        <taxon>Pseudomonadota</taxon>
        <taxon>Alphaproteobacteria</taxon>
        <taxon>Hyphomicrobiales</taxon>
        <taxon>Rhizobiaceae</taxon>
        <taxon>Ferranicluibacter</taxon>
    </lineage>
</organism>
<dbReference type="InterPro" id="IPR010126">
    <property type="entry name" value="Esterase_phb"/>
</dbReference>
<dbReference type="GO" id="GO:0016787">
    <property type="term" value="F:hydrolase activity"/>
    <property type="evidence" value="ECO:0007669"/>
    <property type="project" value="UniProtKB-KW"/>
</dbReference>
<dbReference type="Gene3D" id="3.40.50.1820">
    <property type="entry name" value="alpha/beta hydrolase"/>
    <property type="match status" value="1"/>
</dbReference>
<dbReference type="InterPro" id="IPR050955">
    <property type="entry name" value="Plant_Biomass_Hydrol_Est"/>
</dbReference>
<dbReference type="PANTHER" id="PTHR43037:SF1">
    <property type="entry name" value="BLL1128 PROTEIN"/>
    <property type="match status" value="1"/>
</dbReference>
<dbReference type="Proteomes" id="UP001155840">
    <property type="component" value="Unassembled WGS sequence"/>
</dbReference>
<evidence type="ECO:0000313" key="4">
    <source>
        <dbReference type="EMBL" id="NHT78389.1"/>
    </source>
</evidence>
<keyword evidence="2" id="KW-0378">Hydrolase</keyword>
<dbReference type="InterPro" id="IPR029058">
    <property type="entry name" value="AB_hydrolase_fold"/>
</dbReference>
<feature type="compositionally biased region" description="Low complexity" evidence="3">
    <location>
        <begin position="324"/>
        <end position="340"/>
    </location>
</feature>
<gene>
    <name evidence="4" type="ORF">G8E10_22035</name>
</gene>
<dbReference type="AlphaFoldDB" id="A0AA43ZIP1"/>